<keyword evidence="2" id="KW-1185">Reference proteome</keyword>
<dbReference type="Proteomes" id="UP001157502">
    <property type="component" value="Chromosome 10"/>
</dbReference>
<evidence type="ECO:0000313" key="1">
    <source>
        <dbReference type="EMBL" id="KAJ8005921.1"/>
    </source>
</evidence>
<evidence type="ECO:0000313" key="2">
    <source>
        <dbReference type="Proteomes" id="UP001157502"/>
    </source>
</evidence>
<proteinExistence type="predicted"/>
<accession>A0ACC2GQK1</accession>
<name>A0ACC2GQK1_DALPE</name>
<sequence>MLTSGSVPKSVSSVPSLSLSLLLALLLSLSLPLVVSHRAVHRDTVQNPNTSPNSSLRVPVNGLLAADRSRRRHARSYHHLQGDVRQRKLFSFQKFFLRIDRNGGVNGTKIKDDPLSKSPQRVAFLITCGRVKAGKPTLNTTDINIFK</sequence>
<dbReference type="EMBL" id="CM055737">
    <property type="protein sequence ID" value="KAJ8005921.1"/>
    <property type="molecule type" value="Genomic_DNA"/>
</dbReference>
<comment type="caution">
    <text evidence="1">The sequence shown here is derived from an EMBL/GenBank/DDBJ whole genome shotgun (WGS) entry which is preliminary data.</text>
</comment>
<gene>
    <name evidence="1" type="ORF">DPEC_G00122910</name>
</gene>
<organism evidence="1 2">
    <name type="scientific">Dallia pectoralis</name>
    <name type="common">Alaska blackfish</name>
    <dbReference type="NCBI Taxonomy" id="75939"/>
    <lineage>
        <taxon>Eukaryota</taxon>
        <taxon>Metazoa</taxon>
        <taxon>Chordata</taxon>
        <taxon>Craniata</taxon>
        <taxon>Vertebrata</taxon>
        <taxon>Euteleostomi</taxon>
        <taxon>Actinopterygii</taxon>
        <taxon>Neopterygii</taxon>
        <taxon>Teleostei</taxon>
        <taxon>Protacanthopterygii</taxon>
        <taxon>Esociformes</taxon>
        <taxon>Umbridae</taxon>
        <taxon>Dallia</taxon>
    </lineage>
</organism>
<protein>
    <submittedName>
        <fullName evidence="1">Uncharacterized protein</fullName>
    </submittedName>
</protein>
<reference evidence="1" key="1">
    <citation type="submission" date="2021-05" db="EMBL/GenBank/DDBJ databases">
        <authorList>
            <person name="Pan Q."/>
            <person name="Jouanno E."/>
            <person name="Zahm M."/>
            <person name="Klopp C."/>
            <person name="Cabau C."/>
            <person name="Louis A."/>
            <person name="Berthelot C."/>
            <person name="Parey E."/>
            <person name="Roest Crollius H."/>
            <person name="Montfort J."/>
            <person name="Robinson-Rechavi M."/>
            <person name="Bouchez O."/>
            <person name="Lampietro C."/>
            <person name="Lopez Roques C."/>
            <person name="Donnadieu C."/>
            <person name="Postlethwait J."/>
            <person name="Bobe J."/>
            <person name="Dillon D."/>
            <person name="Chandos A."/>
            <person name="von Hippel F."/>
            <person name="Guiguen Y."/>
        </authorList>
    </citation>
    <scope>NUCLEOTIDE SEQUENCE</scope>
    <source>
        <strain evidence="1">YG-Jan2019</strain>
    </source>
</reference>